<dbReference type="Gene3D" id="3.40.630.30">
    <property type="match status" value="1"/>
</dbReference>
<dbReference type="PANTHER" id="PTHR13355:SF22">
    <property type="entry name" value="SLL0786 PROTEIN"/>
    <property type="match status" value="1"/>
</dbReference>
<dbReference type="EMBL" id="JACNMF010000008">
    <property type="protein sequence ID" value="MBC3760031.1"/>
    <property type="molecule type" value="Genomic_DNA"/>
</dbReference>
<accession>A0A923HF42</accession>
<feature type="domain" description="N-acetyltransferase" evidence="1">
    <location>
        <begin position="5"/>
        <end position="147"/>
    </location>
</feature>
<gene>
    <name evidence="2" type="ORF">H7U19_16585</name>
</gene>
<protein>
    <submittedName>
        <fullName evidence="2">GNAT family N-acetyltransferase</fullName>
    </submittedName>
</protein>
<evidence type="ECO:0000313" key="2">
    <source>
        <dbReference type="EMBL" id="MBC3760031.1"/>
    </source>
</evidence>
<dbReference type="PROSITE" id="PS51186">
    <property type="entry name" value="GNAT"/>
    <property type="match status" value="1"/>
</dbReference>
<dbReference type="SUPFAM" id="SSF55729">
    <property type="entry name" value="Acyl-CoA N-acyltransferases (Nat)"/>
    <property type="match status" value="1"/>
</dbReference>
<proteinExistence type="predicted"/>
<comment type="caution">
    <text evidence="2">The sequence shown here is derived from an EMBL/GenBank/DDBJ whole genome shotgun (WGS) entry which is preliminary data.</text>
</comment>
<dbReference type="Pfam" id="PF13673">
    <property type="entry name" value="Acetyltransf_10"/>
    <property type="match status" value="1"/>
</dbReference>
<evidence type="ECO:0000313" key="3">
    <source>
        <dbReference type="Proteomes" id="UP000656244"/>
    </source>
</evidence>
<dbReference type="CDD" id="cd04301">
    <property type="entry name" value="NAT_SF"/>
    <property type="match status" value="1"/>
</dbReference>
<dbReference type="PANTHER" id="PTHR13355">
    <property type="entry name" value="GLUCOSAMINE 6-PHOSPHATE N-ACETYLTRANSFERASE"/>
    <property type="match status" value="1"/>
</dbReference>
<name>A0A923HF42_9FLAO</name>
<keyword evidence="3" id="KW-1185">Reference proteome</keyword>
<dbReference type="InterPro" id="IPR039143">
    <property type="entry name" value="GNPNAT1-like"/>
</dbReference>
<dbReference type="InterPro" id="IPR016181">
    <property type="entry name" value="Acyl_CoA_acyltransferase"/>
</dbReference>
<dbReference type="InterPro" id="IPR000182">
    <property type="entry name" value="GNAT_dom"/>
</dbReference>
<evidence type="ECO:0000259" key="1">
    <source>
        <dbReference type="PROSITE" id="PS51186"/>
    </source>
</evidence>
<dbReference type="AlphaFoldDB" id="A0A923HF42"/>
<dbReference type="GO" id="GO:0008080">
    <property type="term" value="F:N-acetyltransferase activity"/>
    <property type="evidence" value="ECO:0007669"/>
    <property type="project" value="TreeGrafter"/>
</dbReference>
<organism evidence="2 3">
    <name type="scientific">Hyunsoonleella aquatilis</name>
    <dbReference type="NCBI Taxonomy" id="2762758"/>
    <lineage>
        <taxon>Bacteria</taxon>
        <taxon>Pseudomonadati</taxon>
        <taxon>Bacteroidota</taxon>
        <taxon>Flavobacteriia</taxon>
        <taxon>Flavobacteriales</taxon>
        <taxon>Flavobacteriaceae</taxon>
    </lineage>
</organism>
<reference evidence="2" key="1">
    <citation type="submission" date="2020-08" db="EMBL/GenBank/DDBJ databases">
        <title>Hyunsoonleella sp. strain SJ7 genome sequencing and assembly.</title>
        <authorList>
            <person name="Kim I."/>
        </authorList>
    </citation>
    <scope>NUCLEOTIDE SEQUENCE</scope>
    <source>
        <strain evidence="2">SJ7</strain>
    </source>
</reference>
<dbReference type="RefSeq" id="WP_186564003.1">
    <property type="nucleotide sequence ID" value="NZ_JACNMF010000008.1"/>
</dbReference>
<sequence>MNFELKYISTTDKIYTQAKQVRIDCFFKGMDNADDLIKDKFEEIGIHIICLNGKQHVIGTGRIHITESVGIISQMAIKKENQRNGIGRKILQELIRKCKEIGVEKIELSARETALEFYSKNGFKALGNKYPSAKTGIIHQKMIMNINNVG</sequence>
<dbReference type="Proteomes" id="UP000656244">
    <property type="component" value="Unassembled WGS sequence"/>
</dbReference>